<accession>A0AAV7IEJ7</accession>
<proteinExistence type="predicted"/>
<feature type="non-terminal residue" evidence="2">
    <location>
        <position position="1"/>
    </location>
</feature>
<evidence type="ECO:0000256" key="1">
    <source>
        <dbReference type="SAM" id="MobiDB-lite"/>
    </source>
</evidence>
<feature type="region of interest" description="Disordered" evidence="1">
    <location>
        <begin position="1"/>
        <end position="26"/>
    </location>
</feature>
<evidence type="ECO:0000313" key="2">
    <source>
        <dbReference type="EMBL" id="KAH0558889.1"/>
    </source>
</evidence>
<dbReference type="EMBL" id="JAHXZJ010000437">
    <property type="protein sequence ID" value="KAH0558889.1"/>
    <property type="molecule type" value="Genomic_DNA"/>
</dbReference>
<comment type="caution">
    <text evidence="2">The sequence shown here is derived from an EMBL/GenBank/DDBJ whole genome shotgun (WGS) entry which is preliminary data.</text>
</comment>
<reference evidence="2 3" key="1">
    <citation type="journal article" date="2021" name="J. Hered.">
        <title>A chromosome-level genome assembly of the parasitoid wasp, Cotesia glomerata (Hymenoptera: Braconidae).</title>
        <authorList>
            <person name="Pinto B.J."/>
            <person name="Weis J.J."/>
            <person name="Gamble T."/>
            <person name="Ode P.J."/>
            <person name="Paul R."/>
            <person name="Zaspel J.M."/>
        </authorList>
    </citation>
    <scope>NUCLEOTIDE SEQUENCE [LARGE SCALE GENOMIC DNA]</scope>
    <source>
        <strain evidence="2">CgM1</strain>
    </source>
</reference>
<name>A0AAV7IEJ7_COTGL</name>
<dbReference type="Proteomes" id="UP000826195">
    <property type="component" value="Unassembled WGS sequence"/>
</dbReference>
<gene>
    <name evidence="2" type="ORF">KQX54_000059</name>
</gene>
<keyword evidence="3" id="KW-1185">Reference proteome</keyword>
<evidence type="ECO:0000313" key="3">
    <source>
        <dbReference type="Proteomes" id="UP000826195"/>
    </source>
</evidence>
<sequence length="59" mass="6381">VPQSKGNSFLARLASEGDSKTPESSPGLRAKISFKYWITKKERIGLGKDKITGENTGCP</sequence>
<protein>
    <submittedName>
        <fullName evidence="2">Uncharacterized protein</fullName>
    </submittedName>
</protein>
<organism evidence="2 3">
    <name type="scientific">Cotesia glomerata</name>
    <name type="common">Lepidopteran parasitic wasp</name>
    <name type="synonym">Apanteles glomeratus</name>
    <dbReference type="NCBI Taxonomy" id="32391"/>
    <lineage>
        <taxon>Eukaryota</taxon>
        <taxon>Metazoa</taxon>
        <taxon>Ecdysozoa</taxon>
        <taxon>Arthropoda</taxon>
        <taxon>Hexapoda</taxon>
        <taxon>Insecta</taxon>
        <taxon>Pterygota</taxon>
        <taxon>Neoptera</taxon>
        <taxon>Endopterygota</taxon>
        <taxon>Hymenoptera</taxon>
        <taxon>Apocrita</taxon>
        <taxon>Ichneumonoidea</taxon>
        <taxon>Braconidae</taxon>
        <taxon>Microgastrinae</taxon>
        <taxon>Cotesia</taxon>
    </lineage>
</organism>
<dbReference type="AlphaFoldDB" id="A0AAV7IEJ7"/>